<evidence type="ECO:0000313" key="8">
    <source>
        <dbReference type="Proteomes" id="UP001470230"/>
    </source>
</evidence>
<keyword evidence="1" id="KW-0418">Kinase</keyword>
<keyword evidence="1" id="KW-0808">Transferase</keyword>
<protein>
    <recommendedName>
        <fullName evidence="6">Protein kinase domain-containing protein</fullName>
    </recommendedName>
</protein>
<evidence type="ECO:0000256" key="1">
    <source>
        <dbReference type="ARBA" id="ARBA00022527"/>
    </source>
</evidence>
<feature type="domain" description="Protein kinase" evidence="6">
    <location>
        <begin position="22"/>
        <end position="285"/>
    </location>
</feature>
<keyword evidence="3 5" id="KW-0067">ATP-binding</keyword>
<sequence length="1083" mass="123360">MTENYIDSEQVKAKVIDDISIFQRIKKLGNGHFGDVFLVEEEGKSKKYALKELKDVEMKDFDREVGILAVLDFPSVLGFRGFTFPKDGLAYIITEYIPNGDLSKIIKREFNPKTKAKISKEWTITKKLIVIYGIAKGMWYCHSNNVLHRDLKPENILLDAHYEPKIADFGLSKFANVDQILFHTTQVGTILYEAPEVMEGNQYDQKVDVYSFAIIVYFMFLGRAPFQNEKGYNTICNVTTGLRDDEPLAELPEMIRTIIEVCWDQEPDNRPTFEKIISIISDPSIFEDIEGFDAEQYTEYINRLENYVPGQDEESDESNLESINLNETYSSCSVPESNLESPSQKQLVVENEPDFEIVKEIGSGEFSKVFLVKDKSDEYTLKQIDNYNKKDFLIEMRSITQLDFPSVIGIKWFGFPYQDDTKPALICSRYIENGNLEQIIQKEINKEAPTEWDITSKMITLYGIAKGMEYCHENNVIHRNLMPENILLDSNYEPIIIDFSLEKFAKTIVRGFDNCLSLKVPFYTAPEKLADLDYNEKVDVYSFGVILYYLLTGKHPFEKSDIIKLLSQVGNGLRDKIPSEVPKEYKILIQECWDQSSGLRPSFKKVVEFLSDPKNYLNGIDVSRYEEYVNRLNNFVSQQKHENMETVMKEYMRRSPAEKFTDSEISEIMQSILYCDTDALLQQGKDFEEENKMKDAAHCYRDAAKAGDPRGQFNYGRLLYMGNGVKRSLLQSAYYFKLASQSAQDNSVANDSLLWLGKTYEEMAEYNKALNAYQQAMEKGSPNGRANYARILADESIPGVQHDKTKAQSLINESVANKDPLALCILGKLLMEGKNSFPKDEKKGIELIRESADLDCPEAQYELGMCLLNGIGVKQDYKAARNYLQKSSAKNNLDSFYALARIYKEGLGVKKDFSTAVLYLESAAQSGFIRAGYQAGLYYLDKGKYKSALKAFREASEYGDTDASYQFALLLKDGKGTRDKKPDVKRAAEIFLELADSVGNVDAMRELGLIHLNKLLKHSRQKIAARYLKKAAKKNDPVAQYNYATMLETGNGVHADLEKAKVYYKLAADQGNKEAIAKLASLK</sequence>
<dbReference type="Gene3D" id="1.25.40.10">
    <property type="entry name" value="Tetratricopeptide repeat domain"/>
    <property type="match status" value="3"/>
</dbReference>
<name>A0ABR2IY75_9EUKA</name>
<dbReference type="InterPro" id="IPR000719">
    <property type="entry name" value="Prot_kinase_dom"/>
</dbReference>
<keyword evidence="2 5" id="KW-0547">Nucleotide-binding</keyword>
<dbReference type="PROSITE" id="PS00108">
    <property type="entry name" value="PROTEIN_KINASE_ST"/>
    <property type="match status" value="1"/>
</dbReference>
<dbReference type="PANTHER" id="PTHR44329:SF214">
    <property type="entry name" value="PROTEIN KINASE DOMAIN-CONTAINING PROTEIN"/>
    <property type="match status" value="1"/>
</dbReference>
<dbReference type="InterPro" id="IPR001245">
    <property type="entry name" value="Ser-Thr/Tyr_kinase_cat_dom"/>
</dbReference>
<evidence type="ECO:0000256" key="3">
    <source>
        <dbReference type="ARBA" id="ARBA00022840"/>
    </source>
</evidence>
<keyword evidence="4" id="KW-0802">TPR repeat</keyword>
<dbReference type="Gene3D" id="1.10.510.10">
    <property type="entry name" value="Transferase(Phosphotransferase) domain 1"/>
    <property type="match status" value="2"/>
</dbReference>
<accession>A0ABR2IY75</accession>
<dbReference type="SUPFAM" id="SSF81901">
    <property type="entry name" value="HCP-like"/>
    <property type="match status" value="3"/>
</dbReference>
<dbReference type="InterPro" id="IPR006597">
    <property type="entry name" value="Sel1-like"/>
</dbReference>
<gene>
    <name evidence="7" type="ORF">M9Y10_008087</name>
</gene>
<feature type="domain" description="Protein kinase" evidence="6">
    <location>
        <begin position="355"/>
        <end position="617"/>
    </location>
</feature>
<reference evidence="7 8" key="1">
    <citation type="submission" date="2024-04" db="EMBL/GenBank/DDBJ databases">
        <title>Tritrichomonas musculus Genome.</title>
        <authorList>
            <person name="Alves-Ferreira E."/>
            <person name="Grigg M."/>
            <person name="Lorenzi H."/>
            <person name="Galac M."/>
        </authorList>
    </citation>
    <scope>NUCLEOTIDE SEQUENCE [LARGE SCALE GENOMIC DNA]</scope>
    <source>
        <strain evidence="7 8">EAF2021</strain>
    </source>
</reference>
<organism evidence="7 8">
    <name type="scientific">Tritrichomonas musculus</name>
    <dbReference type="NCBI Taxonomy" id="1915356"/>
    <lineage>
        <taxon>Eukaryota</taxon>
        <taxon>Metamonada</taxon>
        <taxon>Parabasalia</taxon>
        <taxon>Tritrichomonadida</taxon>
        <taxon>Tritrichomonadidae</taxon>
        <taxon>Tritrichomonas</taxon>
    </lineage>
</organism>
<dbReference type="SMART" id="SM00028">
    <property type="entry name" value="TPR"/>
    <property type="match status" value="4"/>
</dbReference>
<proteinExistence type="predicted"/>
<evidence type="ECO:0000256" key="4">
    <source>
        <dbReference type="PROSITE-ProRule" id="PRU00339"/>
    </source>
</evidence>
<dbReference type="InterPro" id="IPR011009">
    <property type="entry name" value="Kinase-like_dom_sf"/>
</dbReference>
<dbReference type="InterPro" id="IPR019734">
    <property type="entry name" value="TPR_rpt"/>
</dbReference>
<dbReference type="InterPro" id="IPR051681">
    <property type="entry name" value="Ser/Thr_Kinases-Pseudokinases"/>
</dbReference>
<keyword evidence="8" id="KW-1185">Reference proteome</keyword>
<evidence type="ECO:0000256" key="5">
    <source>
        <dbReference type="PROSITE-ProRule" id="PRU10141"/>
    </source>
</evidence>
<evidence type="ECO:0000256" key="2">
    <source>
        <dbReference type="ARBA" id="ARBA00022741"/>
    </source>
</evidence>
<dbReference type="PROSITE" id="PS50011">
    <property type="entry name" value="PROTEIN_KINASE_DOM"/>
    <property type="match status" value="2"/>
</dbReference>
<dbReference type="InterPro" id="IPR017441">
    <property type="entry name" value="Protein_kinase_ATP_BS"/>
</dbReference>
<dbReference type="SUPFAM" id="SSF56112">
    <property type="entry name" value="Protein kinase-like (PK-like)"/>
    <property type="match status" value="2"/>
</dbReference>
<dbReference type="SMART" id="SM00671">
    <property type="entry name" value="SEL1"/>
    <property type="match status" value="8"/>
</dbReference>
<dbReference type="SMART" id="SM00220">
    <property type="entry name" value="S_TKc"/>
    <property type="match status" value="2"/>
</dbReference>
<dbReference type="PANTHER" id="PTHR44329">
    <property type="entry name" value="SERINE/THREONINE-PROTEIN KINASE TNNI3K-RELATED"/>
    <property type="match status" value="1"/>
</dbReference>
<feature type="repeat" description="TPR" evidence="4">
    <location>
        <begin position="929"/>
        <end position="962"/>
    </location>
</feature>
<comment type="caution">
    <text evidence="7">The sequence shown here is derived from an EMBL/GenBank/DDBJ whole genome shotgun (WGS) entry which is preliminary data.</text>
</comment>
<dbReference type="Pfam" id="PF00069">
    <property type="entry name" value="Pkinase"/>
    <property type="match status" value="1"/>
</dbReference>
<evidence type="ECO:0000259" key="6">
    <source>
        <dbReference type="PROSITE" id="PS50011"/>
    </source>
</evidence>
<dbReference type="PROSITE" id="PS00107">
    <property type="entry name" value="PROTEIN_KINASE_ATP"/>
    <property type="match status" value="1"/>
</dbReference>
<dbReference type="Pfam" id="PF07714">
    <property type="entry name" value="PK_Tyr_Ser-Thr"/>
    <property type="match status" value="1"/>
</dbReference>
<keyword evidence="1" id="KW-0723">Serine/threonine-protein kinase</keyword>
<dbReference type="Pfam" id="PF08238">
    <property type="entry name" value="Sel1"/>
    <property type="match status" value="6"/>
</dbReference>
<dbReference type="Proteomes" id="UP001470230">
    <property type="component" value="Unassembled WGS sequence"/>
</dbReference>
<dbReference type="PROSITE" id="PS50005">
    <property type="entry name" value="TPR"/>
    <property type="match status" value="2"/>
</dbReference>
<dbReference type="InterPro" id="IPR008271">
    <property type="entry name" value="Ser/Thr_kinase_AS"/>
</dbReference>
<evidence type="ECO:0000313" key="7">
    <source>
        <dbReference type="EMBL" id="KAK8870210.1"/>
    </source>
</evidence>
<feature type="binding site" evidence="5">
    <location>
        <position position="51"/>
    </location>
    <ligand>
        <name>ATP</name>
        <dbReference type="ChEBI" id="CHEBI:30616"/>
    </ligand>
</feature>
<feature type="repeat" description="TPR" evidence="4">
    <location>
        <begin position="750"/>
        <end position="783"/>
    </location>
</feature>
<dbReference type="EMBL" id="JAPFFF010000014">
    <property type="protein sequence ID" value="KAK8870210.1"/>
    <property type="molecule type" value="Genomic_DNA"/>
</dbReference>
<dbReference type="InterPro" id="IPR011990">
    <property type="entry name" value="TPR-like_helical_dom_sf"/>
</dbReference>